<accession>A0A0A9BV66</accession>
<evidence type="ECO:0000313" key="1">
    <source>
        <dbReference type="EMBL" id="JAD63127.1"/>
    </source>
</evidence>
<reference evidence="1" key="1">
    <citation type="submission" date="2014-09" db="EMBL/GenBank/DDBJ databases">
        <authorList>
            <person name="Magalhaes I.L.F."/>
            <person name="Oliveira U."/>
            <person name="Santos F.R."/>
            <person name="Vidigal T.H.D.A."/>
            <person name="Brescovit A.D."/>
            <person name="Santos A.J."/>
        </authorList>
    </citation>
    <scope>NUCLEOTIDE SEQUENCE</scope>
    <source>
        <tissue evidence="1">Shoot tissue taken approximately 20 cm above the soil surface</tissue>
    </source>
</reference>
<reference evidence="1" key="2">
    <citation type="journal article" date="2015" name="Data Brief">
        <title>Shoot transcriptome of the giant reed, Arundo donax.</title>
        <authorList>
            <person name="Barrero R.A."/>
            <person name="Guerrero F.D."/>
            <person name="Moolhuijzen P."/>
            <person name="Goolsby J.A."/>
            <person name="Tidwell J."/>
            <person name="Bellgard S.E."/>
            <person name="Bellgard M.I."/>
        </authorList>
    </citation>
    <scope>NUCLEOTIDE SEQUENCE</scope>
    <source>
        <tissue evidence="1">Shoot tissue taken approximately 20 cm above the soil surface</tissue>
    </source>
</reference>
<name>A0A0A9BV66_ARUDO</name>
<dbReference type="EMBL" id="GBRH01234768">
    <property type="protein sequence ID" value="JAD63127.1"/>
    <property type="molecule type" value="Transcribed_RNA"/>
</dbReference>
<proteinExistence type="predicted"/>
<protein>
    <submittedName>
        <fullName evidence="1">Uncharacterized protein</fullName>
    </submittedName>
</protein>
<organism evidence="1">
    <name type="scientific">Arundo donax</name>
    <name type="common">Giant reed</name>
    <name type="synonym">Donax arundinaceus</name>
    <dbReference type="NCBI Taxonomy" id="35708"/>
    <lineage>
        <taxon>Eukaryota</taxon>
        <taxon>Viridiplantae</taxon>
        <taxon>Streptophyta</taxon>
        <taxon>Embryophyta</taxon>
        <taxon>Tracheophyta</taxon>
        <taxon>Spermatophyta</taxon>
        <taxon>Magnoliopsida</taxon>
        <taxon>Liliopsida</taxon>
        <taxon>Poales</taxon>
        <taxon>Poaceae</taxon>
        <taxon>PACMAD clade</taxon>
        <taxon>Arundinoideae</taxon>
        <taxon>Arundineae</taxon>
        <taxon>Arundo</taxon>
    </lineage>
</organism>
<dbReference type="AlphaFoldDB" id="A0A0A9BV66"/>
<sequence length="49" mass="5194">MLNKGNTGETDAGKPDGVTRKCIGNNALQVRPSFNFSSQLILALPPAHN</sequence>